<feature type="transmembrane region" description="Helical" evidence="2">
    <location>
        <begin position="43"/>
        <end position="63"/>
    </location>
</feature>
<organism evidence="3">
    <name type="scientific">Ditylum brightwellii</name>
    <dbReference type="NCBI Taxonomy" id="49249"/>
    <lineage>
        <taxon>Eukaryota</taxon>
        <taxon>Sar</taxon>
        <taxon>Stramenopiles</taxon>
        <taxon>Ochrophyta</taxon>
        <taxon>Bacillariophyta</taxon>
        <taxon>Mediophyceae</taxon>
        <taxon>Lithodesmiophycidae</taxon>
        <taxon>Lithodesmiales</taxon>
        <taxon>Lithodesmiaceae</taxon>
        <taxon>Ditylum</taxon>
    </lineage>
</organism>
<feature type="compositionally biased region" description="Low complexity" evidence="1">
    <location>
        <begin position="102"/>
        <end position="112"/>
    </location>
</feature>
<dbReference type="EMBL" id="HBGN01018196">
    <property type="protein sequence ID" value="CAD9331047.1"/>
    <property type="molecule type" value="Transcribed_RNA"/>
</dbReference>
<dbReference type="AlphaFoldDB" id="A0A7S2EDX0"/>
<sequence>MAPSTLHQRIFFLPARNVDFLLYDKSRQKRKEQTNMLMQTNKIRFYMACFMLSASISSAAAAASSPQEGFVHPSSILPLKKSPQKRHSPSLTATSPPNLQDSSSSSSSPPPL</sequence>
<keyword evidence="2" id="KW-0472">Membrane</keyword>
<proteinExistence type="predicted"/>
<evidence type="ECO:0000256" key="2">
    <source>
        <dbReference type="SAM" id="Phobius"/>
    </source>
</evidence>
<reference evidence="3" key="1">
    <citation type="submission" date="2021-01" db="EMBL/GenBank/DDBJ databases">
        <authorList>
            <person name="Corre E."/>
            <person name="Pelletier E."/>
            <person name="Niang G."/>
            <person name="Scheremetjew M."/>
            <person name="Finn R."/>
            <person name="Kale V."/>
            <person name="Holt S."/>
            <person name="Cochrane G."/>
            <person name="Meng A."/>
            <person name="Brown T."/>
            <person name="Cohen L."/>
        </authorList>
    </citation>
    <scope>NUCLEOTIDE SEQUENCE</scope>
    <source>
        <strain evidence="3">Pop2</strain>
    </source>
</reference>
<feature type="region of interest" description="Disordered" evidence="1">
    <location>
        <begin position="68"/>
        <end position="112"/>
    </location>
</feature>
<accession>A0A7S2EDX0</accession>
<evidence type="ECO:0000256" key="1">
    <source>
        <dbReference type="SAM" id="MobiDB-lite"/>
    </source>
</evidence>
<keyword evidence="2" id="KW-1133">Transmembrane helix</keyword>
<gene>
    <name evidence="3" type="ORF">DBRI1063_LOCUS11608</name>
</gene>
<evidence type="ECO:0000313" key="3">
    <source>
        <dbReference type="EMBL" id="CAD9331047.1"/>
    </source>
</evidence>
<protein>
    <submittedName>
        <fullName evidence="3">Uncharacterized protein</fullName>
    </submittedName>
</protein>
<keyword evidence="2" id="KW-0812">Transmembrane</keyword>
<name>A0A7S2EDX0_9STRA</name>
<feature type="compositionally biased region" description="Polar residues" evidence="1">
    <location>
        <begin position="89"/>
        <end position="101"/>
    </location>
</feature>